<name>A0ACC5XTT3_PANGG</name>
<reference evidence="1 2" key="1">
    <citation type="journal article" date="2022" name="bioRxiv">
        <title>An ancient truncated duplication of the anti-Mullerian hormone receptor type 2 gene is a potential conserved master sex determinant in the Pangasiidae catfish family.</title>
        <authorList>
            <person name="Wen M."/>
            <person name="Pan Q."/>
            <person name="Jouanno E."/>
            <person name="Montfort J."/>
            <person name="Zahm M."/>
            <person name="Cabau C."/>
            <person name="Klopp C."/>
            <person name="Iampietro C."/>
            <person name="Roques C."/>
            <person name="Bouchez O."/>
            <person name="Castinel A."/>
            <person name="Donnadieu C."/>
            <person name="Parrinello H."/>
            <person name="Poncet C."/>
            <person name="Belmonte E."/>
            <person name="Gautier V."/>
            <person name="Avarre J.-C."/>
            <person name="Dugue R."/>
            <person name="Gustiano R."/>
            <person name="Ha T.T.T."/>
            <person name="Campet M."/>
            <person name="Sriphairoj K."/>
            <person name="Ribolli J."/>
            <person name="de Almeida F.L."/>
            <person name="Desvignes T."/>
            <person name="Postlethwait J.H."/>
            <person name="Bucao C.F."/>
            <person name="Robinson-Rechavi M."/>
            <person name="Bobe J."/>
            <person name="Herpin A."/>
            <person name="Guiguen Y."/>
        </authorList>
    </citation>
    <scope>NUCLEOTIDE SEQUENCE [LARGE SCALE GENOMIC DNA]</scope>
    <source>
        <strain evidence="1">YG-Dec2019</strain>
    </source>
</reference>
<comment type="caution">
    <text evidence="1">The sequence shown here is derived from an EMBL/GenBank/DDBJ whole genome shotgun (WGS) entry which is preliminary data.</text>
</comment>
<evidence type="ECO:0000313" key="2">
    <source>
        <dbReference type="Proteomes" id="UP000829447"/>
    </source>
</evidence>
<accession>A0ACC5XTT3</accession>
<keyword evidence="2" id="KW-1185">Reference proteome</keyword>
<dbReference type="Proteomes" id="UP000829447">
    <property type="component" value="Linkage Group LG27"/>
</dbReference>
<gene>
    <name evidence="1" type="ORF">PGIGA_G00171330</name>
</gene>
<proteinExistence type="predicted"/>
<sequence>MGQETPDYLNNDSDFFYDYELIRRGGLIFSAVLFCLGIAIIFSKRLTCGRKRNPKPVNLDEL</sequence>
<protein>
    <submittedName>
        <fullName evidence="1">Uncharacterized protein</fullName>
    </submittedName>
</protein>
<organism evidence="1 2">
    <name type="scientific">Pangasianodon gigas</name>
    <name type="common">Mekong giant catfish</name>
    <name type="synonym">Pangasius gigas</name>
    <dbReference type="NCBI Taxonomy" id="30993"/>
    <lineage>
        <taxon>Eukaryota</taxon>
        <taxon>Metazoa</taxon>
        <taxon>Chordata</taxon>
        <taxon>Craniata</taxon>
        <taxon>Vertebrata</taxon>
        <taxon>Euteleostomi</taxon>
        <taxon>Actinopterygii</taxon>
        <taxon>Neopterygii</taxon>
        <taxon>Teleostei</taxon>
        <taxon>Ostariophysi</taxon>
        <taxon>Siluriformes</taxon>
        <taxon>Pangasiidae</taxon>
        <taxon>Pangasianodon</taxon>
    </lineage>
</organism>
<dbReference type="EMBL" id="CM040480">
    <property type="protein sequence ID" value="MCI4394634.1"/>
    <property type="molecule type" value="Genomic_DNA"/>
</dbReference>
<evidence type="ECO:0000313" key="1">
    <source>
        <dbReference type="EMBL" id="MCI4394634.1"/>
    </source>
</evidence>